<dbReference type="PATRIC" id="fig|1806891.3.peg.836"/>
<name>A0A1A9HY48_9CHLA</name>
<accession>A0A1A9HY48</accession>
<dbReference type="KEGG" id="csaz:Cs308_0843"/>
<dbReference type="AlphaFoldDB" id="A0A1A9HY48"/>
<evidence type="ECO:0000313" key="1">
    <source>
        <dbReference type="EMBL" id="ANH79013.1"/>
    </source>
</evidence>
<keyword evidence="2" id="KW-1185">Reference proteome</keyword>
<dbReference type="Proteomes" id="UP000078162">
    <property type="component" value="Chromosome"/>
</dbReference>
<evidence type="ECO:0000313" key="2">
    <source>
        <dbReference type="Proteomes" id="UP000078162"/>
    </source>
</evidence>
<proteinExistence type="predicted"/>
<protein>
    <submittedName>
        <fullName evidence="1">Uncharacterized protein</fullName>
    </submittedName>
</protein>
<dbReference type="EMBL" id="CP014639">
    <property type="protein sequence ID" value="ANH79013.1"/>
    <property type="molecule type" value="Genomic_DNA"/>
</dbReference>
<organism evidence="1 2">
    <name type="scientific">Candidatus Chlamydia sanziniae</name>
    <dbReference type="NCBI Taxonomy" id="1806891"/>
    <lineage>
        <taxon>Bacteria</taxon>
        <taxon>Pseudomonadati</taxon>
        <taxon>Chlamydiota</taxon>
        <taxon>Chlamydiia</taxon>
        <taxon>Chlamydiales</taxon>
        <taxon>Chlamydiaceae</taxon>
        <taxon>Chlamydia/Chlamydophila group</taxon>
        <taxon>Chlamydia</taxon>
    </lineage>
</organism>
<gene>
    <name evidence="1" type="ORF">Cs308_0843</name>
</gene>
<sequence length="39" mass="4547">MKLVSVQKNLVYALAKCIEGFMSCLKFWLKEQIIIEKSL</sequence>
<reference evidence="1 2" key="1">
    <citation type="submission" date="2016-03" db="EMBL/GenBank/DDBJ databases">
        <title>Culture-independent genomics supports pathogen discovery for uncultivable bacteria within the genus Chlamydia.</title>
        <authorList>
            <person name="Taylor-Brown A."/>
            <person name="Bachmann N.L."/>
            <person name="Borel N."/>
            <person name="Polkinghorne A."/>
        </authorList>
    </citation>
    <scope>NUCLEOTIDE SEQUENCE [LARGE SCALE GENOMIC DNA]</scope>
    <source>
        <strain evidence="1 2">2742-308</strain>
    </source>
</reference>